<feature type="region of interest" description="Disordered" evidence="6">
    <location>
        <begin position="558"/>
        <end position="617"/>
    </location>
</feature>
<dbReference type="Proteomes" id="UP001408789">
    <property type="component" value="Unassembled WGS sequence"/>
</dbReference>
<evidence type="ECO:0000256" key="2">
    <source>
        <dbReference type="ARBA" id="ARBA00023015"/>
    </source>
</evidence>
<feature type="region of interest" description="Disordered" evidence="6">
    <location>
        <begin position="688"/>
        <end position="792"/>
    </location>
</feature>
<dbReference type="EMBL" id="JBCNJP010000014">
    <property type="protein sequence ID" value="KAK9067981.1"/>
    <property type="molecule type" value="Genomic_DNA"/>
</dbReference>
<evidence type="ECO:0000256" key="5">
    <source>
        <dbReference type="ARBA" id="ARBA00023242"/>
    </source>
</evidence>
<keyword evidence="9" id="KW-1185">Reference proteome</keyword>
<keyword evidence="2" id="KW-0805">Transcription regulation</keyword>
<dbReference type="PANTHER" id="PTHR34067:SF23">
    <property type="entry name" value="DNA-BINDING DOMAIN-CONTAINING PROTEIN-RELATED"/>
    <property type="match status" value="1"/>
</dbReference>
<feature type="domain" description="MBD" evidence="7">
    <location>
        <begin position="610"/>
        <end position="683"/>
    </location>
</feature>
<evidence type="ECO:0000256" key="6">
    <source>
        <dbReference type="SAM" id="MobiDB-lite"/>
    </source>
</evidence>
<keyword evidence="3" id="KW-0238">DNA-binding</keyword>
<evidence type="ECO:0000256" key="1">
    <source>
        <dbReference type="ARBA" id="ARBA00004123"/>
    </source>
</evidence>
<feature type="compositionally biased region" description="Basic residues" evidence="6">
    <location>
        <begin position="252"/>
        <end position="261"/>
    </location>
</feature>
<evidence type="ECO:0000259" key="7">
    <source>
        <dbReference type="PROSITE" id="PS50982"/>
    </source>
</evidence>
<dbReference type="Pfam" id="PF01429">
    <property type="entry name" value="MBD"/>
    <property type="match status" value="3"/>
</dbReference>
<dbReference type="PANTHER" id="PTHR34067">
    <property type="entry name" value="OS04G0193200 PROTEIN"/>
    <property type="match status" value="1"/>
</dbReference>
<feature type="region of interest" description="Disordered" evidence="6">
    <location>
        <begin position="191"/>
        <end position="268"/>
    </location>
</feature>
<feature type="compositionally biased region" description="Polar residues" evidence="6">
    <location>
        <begin position="726"/>
        <end position="745"/>
    </location>
</feature>
<dbReference type="InterPro" id="IPR038945">
    <property type="entry name" value="MBD13-like"/>
</dbReference>
<feature type="region of interest" description="Disordered" evidence="6">
    <location>
        <begin position="450"/>
        <end position="515"/>
    </location>
</feature>
<dbReference type="GO" id="GO:0003677">
    <property type="term" value="F:DNA binding"/>
    <property type="evidence" value="ECO:0007669"/>
    <property type="project" value="UniProtKB-KW"/>
</dbReference>
<feature type="domain" description="MBD" evidence="7">
    <location>
        <begin position="509"/>
        <end position="586"/>
    </location>
</feature>
<evidence type="ECO:0000256" key="4">
    <source>
        <dbReference type="ARBA" id="ARBA00023163"/>
    </source>
</evidence>
<protein>
    <recommendedName>
        <fullName evidence="7">MBD domain-containing protein</fullName>
    </recommendedName>
</protein>
<feature type="compositionally biased region" description="Basic and acidic residues" evidence="6">
    <location>
        <begin position="716"/>
        <end position="725"/>
    </location>
</feature>
<evidence type="ECO:0000313" key="8">
    <source>
        <dbReference type="EMBL" id="KAK9067981.1"/>
    </source>
</evidence>
<accession>A0AAP0H089</accession>
<dbReference type="GO" id="GO:0005634">
    <property type="term" value="C:nucleus"/>
    <property type="evidence" value="ECO:0007669"/>
    <property type="project" value="UniProtKB-SubCell"/>
</dbReference>
<name>A0AAP0H089_9ASTR</name>
<feature type="compositionally biased region" description="Polar residues" evidence="6">
    <location>
        <begin position="191"/>
        <end position="202"/>
    </location>
</feature>
<sequence>MQKNNSRSYVQVRRVYTPVNSSDGSRSCISSYSNHPNYMAKTKSSKAKVRSLSAPRIRPQVEVSSATKRVSGKQQVLTTHDSFVKKTYNSGSSRIDQLGLHVYNTEENQRHTFLALLTPSPYKNASRRRRRQIPPEMGPDDWPDWLPTDWTVNIRNIDGRTVKCYLHPEGQKCYSKPEVLDCLKKLNGNTANEKTKNVNDSTVDLPVDRDASLPEGRPTKLTPRTSRRKSHTRDLSEDALAGVGSSSERLSSRRHSLSSRRHSGDTNWLPEGWTVEVKVRKGGSSSGMKYKLYTDPISGQKFFSKPQVLNHLAKTNSSANGEKEELSQPITPTPISVWQEKSPTEPDNTQTFEATEVKKNRTRKKTEGVRSSSFSDYEVISRTPVAGLPAGWIKEVRVRKHGSAKRKDPYYLDPLSEYTFFSKKDALRYLDSGDVRACVMKPIRRDVNKDDTRNVNLTSGKEDLTSPDPSKGTETPKELPNGFLEELKKNESDTQNQNPARSISGGSLNITSEENSDWLPDGWITEVHYKKSGAKYKIYKEAASGKKLFSKPQVLSYLAGGSSSNSRKRKKKKGGIQSTDLSPNPTPADATHPKRSTKKKGDIQSADCQEVITTSPADGLPPGWIKEVRTKIYATHKRNDPFYTDPVSGYIFRSRLDALRYLESGDVNLCAMRPKVKDKDGNEVYVYTHGEQKPVKPTTGKRLFEDKEDDPSTENHTPKTTDNTKSKASVKVTKNNNPTTASGARSSKRKKGMDPGTSGGATEGNGAAQVKQATWVNLEKEPADDGNLSYDLPEDDTWTDQCIDFAVKTLANEILYNGTETAGANETPTKVN</sequence>
<reference evidence="8 9" key="1">
    <citation type="submission" date="2024-04" db="EMBL/GenBank/DDBJ databases">
        <title>The reference genome of an endangered Asteraceae, Deinandra increscens subsp. villosa, native to the Central Coast of California.</title>
        <authorList>
            <person name="Guilliams M."/>
            <person name="Hasenstab-Lehman K."/>
            <person name="Meyer R."/>
            <person name="Mcevoy S."/>
        </authorList>
    </citation>
    <scope>NUCLEOTIDE SEQUENCE [LARGE SCALE GENOMIC DNA]</scope>
    <source>
        <tissue evidence="8">Leaf</tissue>
    </source>
</reference>
<organism evidence="8 9">
    <name type="scientific">Deinandra increscens subsp. villosa</name>
    <dbReference type="NCBI Taxonomy" id="3103831"/>
    <lineage>
        <taxon>Eukaryota</taxon>
        <taxon>Viridiplantae</taxon>
        <taxon>Streptophyta</taxon>
        <taxon>Embryophyta</taxon>
        <taxon>Tracheophyta</taxon>
        <taxon>Spermatophyta</taxon>
        <taxon>Magnoliopsida</taxon>
        <taxon>eudicotyledons</taxon>
        <taxon>Gunneridae</taxon>
        <taxon>Pentapetalae</taxon>
        <taxon>asterids</taxon>
        <taxon>campanulids</taxon>
        <taxon>Asterales</taxon>
        <taxon>Asteraceae</taxon>
        <taxon>Asteroideae</taxon>
        <taxon>Heliantheae alliance</taxon>
        <taxon>Madieae</taxon>
        <taxon>Madiinae</taxon>
        <taxon>Deinandra</taxon>
    </lineage>
</organism>
<dbReference type="SUPFAM" id="SSF54171">
    <property type="entry name" value="DNA-binding domain"/>
    <property type="match status" value="4"/>
</dbReference>
<dbReference type="InterPro" id="IPR001739">
    <property type="entry name" value="Methyl_CpG_DNA-bd"/>
</dbReference>
<dbReference type="AlphaFoldDB" id="A0AAP0H089"/>
<dbReference type="InterPro" id="IPR016177">
    <property type="entry name" value="DNA-bd_dom_sf"/>
</dbReference>
<evidence type="ECO:0000256" key="3">
    <source>
        <dbReference type="ARBA" id="ARBA00023125"/>
    </source>
</evidence>
<keyword evidence="4" id="KW-0804">Transcription</keyword>
<dbReference type="Pfam" id="PF13178">
    <property type="entry name" value="DUF4005"/>
    <property type="match status" value="1"/>
</dbReference>
<keyword evidence="5" id="KW-0539">Nucleus</keyword>
<feature type="compositionally biased region" description="Polar residues" evidence="6">
    <location>
        <begin position="493"/>
        <end position="513"/>
    </location>
</feature>
<comment type="caution">
    <text evidence="8">The sequence shown here is derived from an EMBL/GenBank/DDBJ whole genome shotgun (WGS) entry which is preliminary data.</text>
</comment>
<feature type="domain" description="MBD" evidence="7">
    <location>
        <begin position="378"/>
        <end position="452"/>
    </location>
</feature>
<proteinExistence type="predicted"/>
<comment type="subcellular location">
    <subcellularLocation>
        <location evidence="1">Nucleus</location>
    </subcellularLocation>
</comment>
<evidence type="ECO:0000313" key="9">
    <source>
        <dbReference type="Proteomes" id="UP001408789"/>
    </source>
</evidence>
<dbReference type="InterPro" id="IPR025064">
    <property type="entry name" value="DUF4005"/>
</dbReference>
<dbReference type="PROSITE" id="PS50982">
    <property type="entry name" value="MBD"/>
    <property type="match status" value="4"/>
</dbReference>
<gene>
    <name evidence="8" type="ORF">SSX86_012092</name>
</gene>
<dbReference type="Gene3D" id="3.30.890.10">
    <property type="entry name" value="Methyl-cpg-binding Protein 2, Chain A"/>
    <property type="match status" value="5"/>
</dbReference>
<feature type="domain" description="MBD" evidence="7">
    <location>
        <begin position="259"/>
        <end position="333"/>
    </location>
</feature>